<evidence type="ECO:0000313" key="3">
    <source>
        <dbReference type="Proteomes" id="UP001596011"/>
    </source>
</evidence>
<keyword evidence="3" id="KW-1185">Reference proteome</keyword>
<feature type="region of interest" description="Disordered" evidence="1">
    <location>
        <begin position="62"/>
        <end position="87"/>
    </location>
</feature>
<organism evidence="2 3">
    <name type="scientific">Promicromonospora alba</name>
    <dbReference type="NCBI Taxonomy" id="1616110"/>
    <lineage>
        <taxon>Bacteria</taxon>
        <taxon>Bacillati</taxon>
        <taxon>Actinomycetota</taxon>
        <taxon>Actinomycetes</taxon>
        <taxon>Micrococcales</taxon>
        <taxon>Promicromonosporaceae</taxon>
        <taxon>Promicromonospora</taxon>
    </lineage>
</organism>
<evidence type="ECO:0000313" key="2">
    <source>
        <dbReference type="EMBL" id="MFC4628468.1"/>
    </source>
</evidence>
<protein>
    <submittedName>
        <fullName evidence="2">Uncharacterized protein</fullName>
    </submittedName>
</protein>
<gene>
    <name evidence="2" type="ORF">ACFO6V_09515</name>
</gene>
<comment type="caution">
    <text evidence="2">The sequence shown here is derived from an EMBL/GenBank/DDBJ whole genome shotgun (WGS) entry which is preliminary data.</text>
</comment>
<proteinExistence type="predicted"/>
<feature type="compositionally biased region" description="Low complexity" evidence="1">
    <location>
        <begin position="62"/>
        <end position="75"/>
    </location>
</feature>
<dbReference type="EMBL" id="JBHSFI010000003">
    <property type="protein sequence ID" value="MFC4628468.1"/>
    <property type="molecule type" value="Genomic_DNA"/>
</dbReference>
<accession>A0ABV9HER5</accession>
<reference evidence="3" key="1">
    <citation type="journal article" date="2019" name="Int. J. Syst. Evol. Microbiol.">
        <title>The Global Catalogue of Microorganisms (GCM) 10K type strain sequencing project: providing services to taxonomists for standard genome sequencing and annotation.</title>
        <authorList>
            <consortium name="The Broad Institute Genomics Platform"/>
            <consortium name="The Broad Institute Genome Sequencing Center for Infectious Disease"/>
            <person name="Wu L."/>
            <person name="Ma J."/>
        </authorList>
    </citation>
    <scope>NUCLEOTIDE SEQUENCE [LARGE SCALE GENOMIC DNA]</scope>
    <source>
        <strain evidence="3">CCUG 42722</strain>
    </source>
</reference>
<sequence>MEKNPAADEILLALLEQAAAAHGVHEQEELGGVYDEAWPEWYAAHMARALAEQGYRLVPAAEAPATDAPATDAPTIDVQVGDGHEPL</sequence>
<evidence type="ECO:0000256" key="1">
    <source>
        <dbReference type="SAM" id="MobiDB-lite"/>
    </source>
</evidence>
<dbReference type="RefSeq" id="WP_377134581.1">
    <property type="nucleotide sequence ID" value="NZ_JBHSFI010000003.1"/>
</dbReference>
<dbReference type="Proteomes" id="UP001596011">
    <property type="component" value="Unassembled WGS sequence"/>
</dbReference>
<name>A0ABV9HER5_9MICO</name>